<keyword evidence="2" id="KW-0472">Membrane</keyword>
<feature type="compositionally biased region" description="Basic and acidic residues" evidence="1">
    <location>
        <begin position="367"/>
        <end position="382"/>
    </location>
</feature>
<dbReference type="InterPro" id="IPR006311">
    <property type="entry name" value="TAT_signal"/>
</dbReference>
<feature type="compositionally biased region" description="Gly residues" evidence="1">
    <location>
        <begin position="156"/>
        <end position="193"/>
    </location>
</feature>
<dbReference type="Proteomes" id="UP000467124">
    <property type="component" value="Unassembled WGS sequence"/>
</dbReference>
<evidence type="ECO:0000256" key="1">
    <source>
        <dbReference type="SAM" id="MobiDB-lite"/>
    </source>
</evidence>
<reference evidence="4 5" key="1">
    <citation type="journal article" date="2019" name="Nat. Commun.">
        <title>The antimicrobial potential of Streptomyces from insect microbiomes.</title>
        <authorList>
            <person name="Chevrette M.G."/>
            <person name="Carlson C.M."/>
            <person name="Ortega H.E."/>
            <person name="Thomas C."/>
            <person name="Ananiev G.E."/>
            <person name="Barns K.J."/>
            <person name="Book A.J."/>
            <person name="Cagnazzo J."/>
            <person name="Carlos C."/>
            <person name="Flanigan W."/>
            <person name="Grubbs K.J."/>
            <person name="Horn H.A."/>
            <person name="Hoffmann F.M."/>
            <person name="Klassen J.L."/>
            <person name="Knack J.J."/>
            <person name="Lewin G.R."/>
            <person name="McDonald B.R."/>
            <person name="Muller L."/>
            <person name="Melo W.G.P."/>
            <person name="Pinto-Tomas A.A."/>
            <person name="Schmitz A."/>
            <person name="Wendt-Pienkowski E."/>
            <person name="Wildman S."/>
            <person name="Zhao M."/>
            <person name="Zhang F."/>
            <person name="Bugni T.S."/>
            <person name="Andes D.R."/>
            <person name="Pupo M.T."/>
            <person name="Currie C.R."/>
        </authorList>
    </citation>
    <scope>NUCLEOTIDE SEQUENCE [LARGE SCALE GENOMIC DNA]</scope>
    <source>
        <strain evidence="4 5">SID5840</strain>
    </source>
</reference>
<feature type="compositionally biased region" description="Acidic residues" evidence="1">
    <location>
        <begin position="108"/>
        <end position="155"/>
    </location>
</feature>
<feature type="chain" id="PRO_5029460471" description="LPXTG cell wall anchor domain-containing protein" evidence="3">
    <location>
        <begin position="36"/>
        <end position="428"/>
    </location>
</feature>
<feature type="region of interest" description="Disordered" evidence="1">
    <location>
        <begin position="348"/>
        <end position="388"/>
    </location>
</feature>
<keyword evidence="3" id="KW-0732">Signal</keyword>
<protein>
    <recommendedName>
        <fullName evidence="6">LPXTG cell wall anchor domain-containing protein</fullName>
    </recommendedName>
</protein>
<feature type="transmembrane region" description="Helical" evidence="2">
    <location>
        <begin position="393"/>
        <end position="414"/>
    </location>
</feature>
<feature type="compositionally biased region" description="Gly residues" evidence="1">
    <location>
        <begin position="351"/>
        <end position="360"/>
    </location>
</feature>
<evidence type="ECO:0000313" key="5">
    <source>
        <dbReference type="Proteomes" id="UP000467124"/>
    </source>
</evidence>
<keyword evidence="2" id="KW-1133">Transmembrane helix</keyword>
<evidence type="ECO:0000313" key="4">
    <source>
        <dbReference type="EMBL" id="MYR32562.1"/>
    </source>
</evidence>
<keyword evidence="2" id="KW-0812">Transmembrane</keyword>
<feature type="region of interest" description="Disordered" evidence="1">
    <location>
        <begin position="107"/>
        <end position="223"/>
    </location>
</feature>
<dbReference type="RefSeq" id="WP_161110787.1">
    <property type="nucleotide sequence ID" value="NZ_WWHY01000001.1"/>
</dbReference>
<sequence>MKNSPRIHARRVLQGGAAFVAFGALGLASAMPAHADTYGWGYASALGGGDGTVAQTPITQGDSVSESFSTGIGDWLTVQGTTTAKVDAQGASATTVIDRADILITVENIEDILDPEDDEDDDEDEPEDDTEDDDTDEDGDDESEDEDPDQGEDDGSQGGDEGGSEGENGSGGGEDGTGTVPGDGGENGSGGGEAPNENVEDDDEGLPGSGEESPGGDDEEKVTTDSADVIVLDEENSDLVDGSSTVIIEGTITGISVTTTQSWDGEVTHNVDAGRFDTAPVLYSSEDGDEVELTLQPAVSEGVVTTEAGGFVWNDAYTLLYMNFLIDDEFINGYSIAESFAGITTGVIDDGQGGEGGEGGDTSKTPTGDRDPSTLPKTEARGSEPLAQTGTPLLGLIAAGAAITAGGGAAAFLARRKKNTEAVATDEG</sequence>
<dbReference type="PROSITE" id="PS51318">
    <property type="entry name" value="TAT"/>
    <property type="match status" value="1"/>
</dbReference>
<organism evidence="4 5">
    <name type="scientific">Nocardiopsis alba</name>
    <dbReference type="NCBI Taxonomy" id="53437"/>
    <lineage>
        <taxon>Bacteria</taxon>
        <taxon>Bacillati</taxon>
        <taxon>Actinomycetota</taxon>
        <taxon>Actinomycetes</taxon>
        <taxon>Streptosporangiales</taxon>
        <taxon>Nocardiopsidaceae</taxon>
        <taxon>Nocardiopsis</taxon>
    </lineage>
</organism>
<gene>
    <name evidence="4" type="ORF">GTW20_09815</name>
</gene>
<evidence type="ECO:0000256" key="3">
    <source>
        <dbReference type="SAM" id="SignalP"/>
    </source>
</evidence>
<proteinExistence type="predicted"/>
<accession>A0A7K2IRE9</accession>
<feature type="signal peptide" evidence="3">
    <location>
        <begin position="1"/>
        <end position="35"/>
    </location>
</feature>
<dbReference type="AlphaFoldDB" id="A0A7K2IRE9"/>
<dbReference type="EMBL" id="WWHY01000001">
    <property type="protein sequence ID" value="MYR32562.1"/>
    <property type="molecule type" value="Genomic_DNA"/>
</dbReference>
<evidence type="ECO:0008006" key="6">
    <source>
        <dbReference type="Google" id="ProtNLM"/>
    </source>
</evidence>
<comment type="caution">
    <text evidence="4">The sequence shown here is derived from an EMBL/GenBank/DDBJ whole genome shotgun (WGS) entry which is preliminary data.</text>
</comment>
<evidence type="ECO:0000256" key="2">
    <source>
        <dbReference type="SAM" id="Phobius"/>
    </source>
</evidence>
<name>A0A7K2IRE9_9ACTN</name>